<dbReference type="NCBIfam" id="TIGR02937">
    <property type="entry name" value="sigma70-ECF"/>
    <property type="match status" value="1"/>
</dbReference>
<dbReference type="InterPro" id="IPR013324">
    <property type="entry name" value="RNA_pol_sigma_r3/r4-like"/>
</dbReference>
<name>A0A553JY39_9ACTN</name>
<dbReference type="SUPFAM" id="SSF88659">
    <property type="entry name" value="Sigma3 and sigma4 domains of RNA polymerase sigma factors"/>
    <property type="match status" value="1"/>
</dbReference>
<dbReference type="PANTHER" id="PTHR43133:SF50">
    <property type="entry name" value="ECF RNA POLYMERASE SIGMA FACTOR SIGM"/>
    <property type="match status" value="1"/>
</dbReference>
<accession>A0A553JY39</accession>
<evidence type="ECO:0000256" key="5">
    <source>
        <dbReference type="ARBA" id="ARBA00023163"/>
    </source>
</evidence>
<comment type="caution">
    <text evidence="8">The sequence shown here is derived from an EMBL/GenBank/DDBJ whole genome shotgun (WGS) entry which is preliminary data.</text>
</comment>
<dbReference type="InterPro" id="IPR013325">
    <property type="entry name" value="RNA_pol_sigma_r2"/>
</dbReference>
<reference evidence="8 9" key="1">
    <citation type="submission" date="2019-07" db="EMBL/GenBank/DDBJ databases">
        <authorList>
            <person name="Zhou L.-Y."/>
        </authorList>
    </citation>
    <scope>NUCLEOTIDE SEQUENCE [LARGE SCALE GENOMIC DNA]</scope>
    <source>
        <strain evidence="8 9">YIM 101269</strain>
    </source>
</reference>
<dbReference type="RefSeq" id="WP_143938824.1">
    <property type="nucleotide sequence ID" value="NZ_VKKG01000005.1"/>
</dbReference>
<feature type="domain" description="RNA polymerase sigma factor 70 region 4 type 2" evidence="7">
    <location>
        <begin position="98"/>
        <end position="150"/>
    </location>
</feature>
<dbReference type="NCBIfam" id="TIGR02983">
    <property type="entry name" value="SigE-fam_strep"/>
    <property type="match status" value="1"/>
</dbReference>
<evidence type="ECO:0000313" key="9">
    <source>
        <dbReference type="Proteomes" id="UP000317638"/>
    </source>
</evidence>
<keyword evidence="2" id="KW-0805">Transcription regulation</keyword>
<dbReference type="Gene3D" id="1.10.1740.10">
    <property type="match status" value="1"/>
</dbReference>
<evidence type="ECO:0000259" key="6">
    <source>
        <dbReference type="Pfam" id="PF04542"/>
    </source>
</evidence>
<dbReference type="InterPro" id="IPR013249">
    <property type="entry name" value="RNA_pol_sigma70_r4_t2"/>
</dbReference>
<gene>
    <name evidence="8" type="ORF">FOJ82_12510</name>
</gene>
<protein>
    <submittedName>
        <fullName evidence="8">SigE family RNA polymerase sigma factor</fullName>
    </submittedName>
</protein>
<evidence type="ECO:0000256" key="3">
    <source>
        <dbReference type="ARBA" id="ARBA00023082"/>
    </source>
</evidence>
<keyword evidence="4" id="KW-0238">DNA-binding</keyword>
<dbReference type="SUPFAM" id="SSF88946">
    <property type="entry name" value="Sigma2 domain of RNA polymerase sigma factors"/>
    <property type="match status" value="1"/>
</dbReference>
<evidence type="ECO:0000259" key="7">
    <source>
        <dbReference type="Pfam" id="PF08281"/>
    </source>
</evidence>
<comment type="similarity">
    <text evidence="1">Belongs to the sigma-70 factor family. ECF subfamily.</text>
</comment>
<dbReference type="InterPro" id="IPR014284">
    <property type="entry name" value="RNA_pol_sigma-70_dom"/>
</dbReference>
<dbReference type="GO" id="GO:0016987">
    <property type="term" value="F:sigma factor activity"/>
    <property type="evidence" value="ECO:0007669"/>
    <property type="project" value="UniProtKB-KW"/>
</dbReference>
<proteinExistence type="inferred from homology"/>
<keyword evidence="3" id="KW-0731">Sigma factor</keyword>
<organism evidence="8 9">
    <name type="scientific">Tessaracoccus rhinocerotis</name>
    <dbReference type="NCBI Taxonomy" id="1689449"/>
    <lineage>
        <taxon>Bacteria</taxon>
        <taxon>Bacillati</taxon>
        <taxon>Actinomycetota</taxon>
        <taxon>Actinomycetes</taxon>
        <taxon>Propionibacteriales</taxon>
        <taxon>Propionibacteriaceae</taxon>
        <taxon>Tessaracoccus</taxon>
    </lineage>
</organism>
<keyword evidence="5" id="KW-0804">Transcription</keyword>
<dbReference type="GO" id="GO:0006352">
    <property type="term" value="P:DNA-templated transcription initiation"/>
    <property type="evidence" value="ECO:0007669"/>
    <property type="project" value="InterPro"/>
</dbReference>
<dbReference type="Pfam" id="PF08281">
    <property type="entry name" value="Sigma70_r4_2"/>
    <property type="match status" value="1"/>
</dbReference>
<sequence length="166" mass="18922">MSDPEGFEVFLREQSPRLLHTAWMLTGSRDVGEDLLQESLAKAYAHWDRIETNPAGWVRTTMVRLQSAWWRRKWRGEVPTQHLPESGRSPDAGVEDRQVLSRALARLPLVQRQVVVLRYVEDLSIDEVARLTGRSVGTVKSQSSRGLAELRTLLTEQELKEGAEYA</sequence>
<evidence type="ECO:0000256" key="2">
    <source>
        <dbReference type="ARBA" id="ARBA00023015"/>
    </source>
</evidence>
<dbReference type="EMBL" id="VKKG01000005">
    <property type="protein sequence ID" value="TRY17360.1"/>
    <property type="molecule type" value="Genomic_DNA"/>
</dbReference>
<evidence type="ECO:0000313" key="8">
    <source>
        <dbReference type="EMBL" id="TRY17360.1"/>
    </source>
</evidence>
<dbReference type="Proteomes" id="UP000317638">
    <property type="component" value="Unassembled WGS sequence"/>
</dbReference>
<dbReference type="AlphaFoldDB" id="A0A553JY39"/>
<dbReference type="Gene3D" id="1.10.10.10">
    <property type="entry name" value="Winged helix-like DNA-binding domain superfamily/Winged helix DNA-binding domain"/>
    <property type="match status" value="1"/>
</dbReference>
<dbReference type="OrthoDB" id="3728876at2"/>
<dbReference type="GO" id="GO:0003677">
    <property type="term" value="F:DNA binding"/>
    <property type="evidence" value="ECO:0007669"/>
    <property type="project" value="UniProtKB-KW"/>
</dbReference>
<evidence type="ECO:0000256" key="4">
    <source>
        <dbReference type="ARBA" id="ARBA00023125"/>
    </source>
</evidence>
<dbReference type="InterPro" id="IPR014325">
    <property type="entry name" value="RNA_pol_sigma-E_actinobac"/>
</dbReference>
<dbReference type="InterPro" id="IPR039425">
    <property type="entry name" value="RNA_pol_sigma-70-like"/>
</dbReference>
<dbReference type="InterPro" id="IPR036388">
    <property type="entry name" value="WH-like_DNA-bd_sf"/>
</dbReference>
<evidence type="ECO:0000256" key="1">
    <source>
        <dbReference type="ARBA" id="ARBA00010641"/>
    </source>
</evidence>
<dbReference type="Pfam" id="PF04542">
    <property type="entry name" value="Sigma70_r2"/>
    <property type="match status" value="1"/>
</dbReference>
<keyword evidence="9" id="KW-1185">Reference proteome</keyword>
<dbReference type="CDD" id="cd06171">
    <property type="entry name" value="Sigma70_r4"/>
    <property type="match status" value="1"/>
</dbReference>
<feature type="domain" description="RNA polymerase sigma-70 region 2" evidence="6">
    <location>
        <begin position="14"/>
        <end position="75"/>
    </location>
</feature>
<dbReference type="PANTHER" id="PTHR43133">
    <property type="entry name" value="RNA POLYMERASE ECF-TYPE SIGMA FACTO"/>
    <property type="match status" value="1"/>
</dbReference>
<dbReference type="InterPro" id="IPR007627">
    <property type="entry name" value="RNA_pol_sigma70_r2"/>
</dbReference>